<feature type="non-terminal residue" evidence="1">
    <location>
        <position position="1"/>
    </location>
</feature>
<keyword evidence="2" id="KW-1185">Reference proteome</keyword>
<dbReference type="InterPro" id="IPR010763">
    <property type="entry name" value="DgaF"/>
</dbReference>
<name>A0A7C8GR12_9BACI</name>
<dbReference type="Gene3D" id="3.20.20.70">
    <property type="entry name" value="Aldolase class I"/>
    <property type="match status" value="1"/>
</dbReference>
<gene>
    <name evidence="1" type="ORF">F9U64_18570</name>
</gene>
<dbReference type="Pfam" id="PF07071">
    <property type="entry name" value="KDGP_aldolase"/>
    <property type="match status" value="1"/>
</dbReference>
<dbReference type="GO" id="GO:0016829">
    <property type="term" value="F:lyase activity"/>
    <property type="evidence" value="ECO:0007669"/>
    <property type="project" value="UniProtKB-KW"/>
</dbReference>
<sequence>MNGLSTEKEYRAVAEACGEEQFALEPTGGIDKNNFEAIVKIALQANVPQIIPHVYSSIINKETGTTNVADVRDLFLTVKKLVDHDG</sequence>
<dbReference type="Proteomes" id="UP000480246">
    <property type="component" value="Unassembled WGS sequence"/>
</dbReference>
<evidence type="ECO:0000313" key="1">
    <source>
        <dbReference type="EMBL" id="KAB8127099.1"/>
    </source>
</evidence>
<reference evidence="1 2" key="1">
    <citation type="submission" date="2019-10" db="EMBL/GenBank/DDBJ databases">
        <title>Gracilibacillus sp. nov. isolated from rice seeds.</title>
        <authorList>
            <person name="He S."/>
        </authorList>
    </citation>
    <scope>NUCLEOTIDE SEQUENCE [LARGE SCALE GENOMIC DNA]</scope>
    <source>
        <strain evidence="1 2">TD8</strain>
    </source>
</reference>
<dbReference type="RefSeq" id="WP_228275793.1">
    <property type="nucleotide sequence ID" value="NZ_ML762445.1"/>
</dbReference>
<dbReference type="AlphaFoldDB" id="A0A7C8GR12"/>
<dbReference type="InterPro" id="IPR013785">
    <property type="entry name" value="Aldolase_TIM"/>
</dbReference>
<comment type="caution">
    <text evidence="1">The sequence shown here is derived from an EMBL/GenBank/DDBJ whole genome shotgun (WGS) entry which is preliminary data.</text>
</comment>
<evidence type="ECO:0000313" key="2">
    <source>
        <dbReference type="Proteomes" id="UP000480246"/>
    </source>
</evidence>
<keyword evidence="1" id="KW-0456">Lyase</keyword>
<protein>
    <submittedName>
        <fullName evidence="1">Oxo-acid lyase</fullName>
    </submittedName>
</protein>
<proteinExistence type="predicted"/>
<dbReference type="EMBL" id="WEID01000096">
    <property type="protein sequence ID" value="KAB8127099.1"/>
    <property type="molecule type" value="Genomic_DNA"/>
</dbReference>
<organism evidence="1 2">
    <name type="scientific">Gracilibacillus oryzae</name>
    <dbReference type="NCBI Taxonomy" id="1672701"/>
    <lineage>
        <taxon>Bacteria</taxon>
        <taxon>Bacillati</taxon>
        <taxon>Bacillota</taxon>
        <taxon>Bacilli</taxon>
        <taxon>Bacillales</taxon>
        <taxon>Bacillaceae</taxon>
        <taxon>Gracilibacillus</taxon>
    </lineage>
</organism>
<accession>A0A7C8GR12</accession>